<dbReference type="Proteomes" id="UP000030848">
    <property type="component" value="Unassembled WGS sequence"/>
</dbReference>
<reference evidence="1 2" key="1">
    <citation type="submission" date="2014-10" db="EMBL/GenBank/DDBJ databases">
        <title>Genome sequence of Micropolyspora internatus JCM3315.</title>
        <authorList>
            <person name="Shin S.-K."/>
            <person name="Yi H."/>
        </authorList>
    </citation>
    <scope>NUCLEOTIDE SEQUENCE [LARGE SCALE GENOMIC DNA]</scope>
    <source>
        <strain evidence="1 2">JCM 3315</strain>
    </source>
</reference>
<dbReference type="AlphaFoldDB" id="A0A837DAK0"/>
<proteinExistence type="predicted"/>
<comment type="caution">
    <text evidence="1">The sequence shown here is derived from an EMBL/GenBank/DDBJ whole genome shotgun (WGS) entry which is preliminary data.</text>
</comment>
<accession>A0A837DAK0</accession>
<evidence type="ECO:0000313" key="2">
    <source>
        <dbReference type="Proteomes" id="UP000030848"/>
    </source>
</evidence>
<dbReference type="EMBL" id="JRZE01000003">
    <property type="protein sequence ID" value="KHF44422.1"/>
    <property type="molecule type" value="Genomic_DNA"/>
</dbReference>
<evidence type="ECO:0000313" key="1">
    <source>
        <dbReference type="EMBL" id="KHF44422.1"/>
    </source>
</evidence>
<organism evidence="1 2">
    <name type="scientific">Saccharomonospora viridis</name>
    <dbReference type="NCBI Taxonomy" id="1852"/>
    <lineage>
        <taxon>Bacteria</taxon>
        <taxon>Bacillati</taxon>
        <taxon>Actinomycetota</taxon>
        <taxon>Actinomycetes</taxon>
        <taxon>Pseudonocardiales</taxon>
        <taxon>Pseudonocardiaceae</taxon>
        <taxon>Saccharomonospora</taxon>
    </lineage>
</organism>
<name>A0A837DAK0_9PSEU</name>
<gene>
    <name evidence="1" type="ORF">MINT15_13040</name>
</gene>
<sequence length="99" mass="10587">MLRLRLPLCAHQGSFLQSGIRPLSAFIAARDGEPDARDDTAAWASGKSPSSSPLKAAAALGALGDRPNSRFGDVIRTYDFGTKGCTVFDRGVPRRKRSP</sequence>
<protein>
    <submittedName>
        <fullName evidence="1">Uncharacterized protein</fullName>
    </submittedName>
</protein>